<organism evidence="2 3">
    <name type="scientific">Polyporus arcularius HHB13444</name>
    <dbReference type="NCBI Taxonomy" id="1314778"/>
    <lineage>
        <taxon>Eukaryota</taxon>
        <taxon>Fungi</taxon>
        <taxon>Dikarya</taxon>
        <taxon>Basidiomycota</taxon>
        <taxon>Agaricomycotina</taxon>
        <taxon>Agaricomycetes</taxon>
        <taxon>Polyporales</taxon>
        <taxon>Polyporaceae</taxon>
        <taxon>Polyporus</taxon>
    </lineage>
</organism>
<proteinExistence type="predicted"/>
<evidence type="ECO:0000256" key="1">
    <source>
        <dbReference type="SAM" id="MobiDB-lite"/>
    </source>
</evidence>
<reference evidence="2 3" key="1">
    <citation type="journal article" date="2019" name="Nat. Ecol. Evol.">
        <title>Megaphylogeny resolves global patterns of mushroom evolution.</title>
        <authorList>
            <person name="Varga T."/>
            <person name="Krizsan K."/>
            <person name="Foldi C."/>
            <person name="Dima B."/>
            <person name="Sanchez-Garcia M."/>
            <person name="Sanchez-Ramirez S."/>
            <person name="Szollosi G.J."/>
            <person name="Szarkandi J.G."/>
            <person name="Papp V."/>
            <person name="Albert L."/>
            <person name="Andreopoulos W."/>
            <person name="Angelini C."/>
            <person name="Antonin V."/>
            <person name="Barry K.W."/>
            <person name="Bougher N.L."/>
            <person name="Buchanan P."/>
            <person name="Buyck B."/>
            <person name="Bense V."/>
            <person name="Catcheside P."/>
            <person name="Chovatia M."/>
            <person name="Cooper J."/>
            <person name="Damon W."/>
            <person name="Desjardin D."/>
            <person name="Finy P."/>
            <person name="Geml J."/>
            <person name="Haridas S."/>
            <person name="Hughes K."/>
            <person name="Justo A."/>
            <person name="Karasinski D."/>
            <person name="Kautmanova I."/>
            <person name="Kiss B."/>
            <person name="Kocsube S."/>
            <person name="Kotiranta H."/>
            <person name="LaButti K.M."/>
            <person name="Lechner B.E."/>
            <person name="Liimatainen K."/>
            <person name="Lipzen A."/>
            <person name="Lukacs Z."/>
            <person name="Mihaltcheva S."/>
            <person name="Morgado L.N."/>
            <person name="Niskanen T."/>
            <person name="Noordeloos M.E."/>
            <person name="Ohm R.A."/>
            <person name="Ortiz-Santana B."/>
            <person name="Ovrebo C."/>
            <person name="Racz N."/>
            <person name="Riley R."/>
            <person name="Savchenko A."/>
            <person name="Shiryaev A."/>
            <person name="Soop K."/>
            <person name="Spirin V."/>
            <person name="Szebenyi C."/>
            <person name="Tomsovsky M."/>
            <person name="Tulloss R.E."/>
            <person name="Uehling J."/>
            <person name="Grigoriev I.V."/>
            <person name="Vagvolgyi C."/>
            <person name="Papp T."/>
            <person name="Martin F.M."/>
            <person name="Miettinen O."/>
            <person name="Hibbett D.S."/>
            <person name="Nagy L.G."/>
        </authorList>
    </citation>
    <scope>NUCLEOTIDE SEQUENCE [LARGE SCALE GENOMIC DNA]</scope>
    <source>
        <strain evidence="2 3">HHB13444</strain>
    </source>
</reference>
<gene>
    <name evidence="2" type="ORF">K466DRAFT_406170</name>
</gene>
<dbReference type="InParanoid" id="A0A5C3NQQ3"/>
<dbReference type="EMBL" id="ML211904">
    <property type="protein sequence ID" value="TFK79886.1"/>
    <property type="molecule type" value="Genomic_DNA"/>
</dbReference>
<sequence length="170" mass="18156">MSTGPKPRLSASGPSQTGHGASRVPPKQAGPVFANTAQSDSDPPSGCQRTMRLSRPPRDHADLILPPHDVTSISPGPDASLPAVMSCGLLHPSWKGKYASRSCVVLLAKSTRSLIVRFGGHWTVETCYSPPTIYPTPKTRVARYKSQRHVPGSAVDFEPPLLLLAHPLPP</sequence>
<name>A0A5C3NQQ3_9APHY</name>
<accession>A0A5C3NQQ3</accession>
<evidence type="ECO:0000313" key="2">
    <source>
        <dbReference type="EMBL" id="TFK79886.1"/>
    </source>
</evidence>
<evidence type="ECO:0000313" key="3">
    <source>
        <dbReference type="Proteomes" id="UP000308197"/>
    </source>
</evidence>
<dbReference type="AlphaFoldDB" id="A0A5C3NQQ3"/>
<keyword evidence="3" id="KW-1185">Reference proteome</keyword>
<dbReference type="Proteomes" id="UP000308197">
    <property type="component" value="Unassembled WGS sequence"/>
</dbReference>
<protein>
    <submittedName>
        <fullName evidence="2">Uncharacterized protein</fullName>
    </submittedName>
</protein>
<feature type="region of interest" description="Disordered" evidence="1">
    <location>
        <begin position="1"/>
        <end position="58"/>
    </location>
</feature>